<dbReference type="Pfam" id="PF07976">
    <property type="entry name" value="Phe_hydrox_dim"/>
    <property type="match status" value="2"/>
</dbReference>
<keyword evidence="2" id="KW-0285">Flavoprotein</keyword>
<dbReference type="NCBIfam" id="NF006144">
    <property type="entry name" value="PRK08294.1"/>
    <property type="match status" value="1"/>
</dbReference>
<evidence type="ECO:0000256" key="3">
    <source>
        <dbReference type="ARBA" id="ARBA00022827"/>
    </source>
</evidence>
<evidence type="ECO:0000256" key="1">
    <source>
        <dbReference type="ARBA" id="ARBA00007801"/>
    </source>
</evidence>
<feature type="domain" description="FAD-binding" evidence="5">
    <location>
        <begin position="3"/>
        <end position="358"/>
    </location>
</feature>
<dbReference type="InterPro" id="IPR036188">
    <property type="entry name" value="FAD/NAD-bd_sf"/>
</dbReference>
<dbReference type="PANTHER" id="PTHR43004:SF10">
    <property type="entry name" value="2-MONOOXYGENASE, PUTATIVE (AFU_ORTHOLOGUE AFUA_6G11480)-RELATED"/>
    <property type="match status" value="1"/>
</dbReference>
<proteinExistence type="inferred from homology"/>
<feature type="domain" description="Phenol hydroxylase-like C-terminal dimerisation" evidence="6">
    <location>
        <begin position="394"/>
        <end position="522"/>
    </location>
</feature>
<evidence type="ECO:0000256" key="2">
    <source>
        <dbReference type="ARBA" id="ARBA00022630"/>
    </source>
</evidence>
<dbReference type="Gene3D" id="3.30.9.10">
    <property type="entry name" value="D-Amino Acid Oxidase, subunit A, domain 2"/>
    <property type="match status" value="1"/>
</dbReference>
<protein>
    <recommendedName>
        <fullName evidence="9">FAD-binding domain-containing protein</fullName>
    </recommendedName>
</protein>
<dbReference type="InterPro" id="IPR012941">
    <property type="entry name" value="Phe_hydrox_C_dim_dom"/>
</dbReference>
<dbReference type="STRING" id="36646.A0A1V6V346"/>
<dbReference type="InterPro" id="IPR036249">
    <property type="entry name" value="Thioredoxin-like_sf"/>
</dbReference>
<reference evidence="8" key="1">
    <citation type="journal article" date="2017" name="Nat. Microbiol.">
        <title>Global analysis of biosynthetic gene clusters reveals vast potential of secondary metabolite production in Penicillium species.</title>
        <authorList>
            <person name="Nielsen J.C."/>
            <person name="Grijseels S."/>
            <person name="Prigent S."/>
            <person name="Ji B."/>
            <person name="Dainat J."/>
            <person name="Nielsen K.F."/>
            <person name="Frisvad J.C."/>
            <person name="Workman M."/>
            <person name="Nielsen J."/>
        </authorList>
    </citation>
    <scope>NUCLEOTIDE SEQUENCE [LARGE SCALE GENOMIC DNA]</scope>
    <source>
        <strain evidence="8">IBT 31321</strain>
    </source>
</reference>
<dbReference type="SUPFAM" id="SSF51905">
    <property type="entry name" value="FAD/NAD(P)-binding domain"/>
    <property type="match status" value="1"/>
</dbReference>
<dbReference type="EMBL" id="MDDG01000002">
    <property type="protein sequence ID" value="OQE45092.1"/>
    <property type="molecule type" value="Genomic_DNA"/>
</dbReference>
<dbReference type="PANTHER" id="PTHR43004">
    <property type="entry name" value="TRK SYSTEM POTASSIUM UPTAKE PROTEIN"/>
    <property type="match status" value="1"/>
</dbReference>
<evidence type="ECO:0000259" key="6">
    <source>
        <dbReference type="Pfam" id="PF07976"/>
    </source>
</evidence>
<accession>A0A1V6V346</accession>
<comment type="caution">
    <text evidence="7">The sequence shown here is derived from an EMBL/GenBank/DDBJ whole genome shotgun (WGS) entry which is preliminary data.</text>
</comment>
<dbReference type="InterPro" id="IPR002938">
    <property type="entry name" value="FAD-bd"/>
</dbReference>
<dbReference type="CDD" id="cd02979">
    <property type="entry name" value="PHOX_C"/>
    <property type="match status" value="1"/>
</dbReference>
<gene>
    <name evidence="7" type="ORF">PENCOP_c002G04036</name>
</gene>
<evidence type="ECO:0008006" key="9">
    <source>
        <dbReference type="Google" id="ProtNLM"/>
    </source>
</evidence>
<feature type="domain" description="Phenol hydroxylase-like C-terminal dimerisation" evidence="6">
    <location>
        <begin position="539"/>
        <end position="605"/>
    </location>
</feature>
<dbReference type="InterPro" id="IPR038220">
    <property type="entry name" value="PHOX_C_sf"/>
</dbReference>
<dbReference type="Proteomes" id="UP000191500">
    <property type="component" value="Unassembled WGS sequence"/>
</dbReference>
<comment type="similarity">
    <text evidence="1">Belongs to the PheA/TfdB FAD monooxygenase family.</text>
</comment>
<dbReference type="SUPFAM" id="SSF52833">
    <property type="entry name" value="Thioredoxin-like"/>
    <property type="match status" value="1"/>
</dbReference>
<evidence type="ECO:0000256" key="4">
    <source>
        <dbReference type="ARBA" id="ARBA00023002"/>
    </source>
</evidence>
<dbReference type="InterPro" id="IPR050641">
    <property type="entry name" value="RIFMO-like"/>
</dbReference>
<dbReference type="GO" id="GO:0016709">
    <property type="term" value="F:oxidoreductase activity, acting on paired donors, with incorporation or reduction of molecular oxygen, NAD(P)H as one donor, and incorporation of one atom of oxygen"/>
    <property type="evidence" value="ECO:0007669"/>
    <property type="project" value="UniProtKB-ARBA"/>
</dbReference>
<name>A0A1V6V346_9EURO</name>
<dbReference type="Pfam" id="PF01494">
    <property type="entry name" value="FAD_binding_3"/>
    <property type="match status" value="1"/>
</dbReference>
<dbReference type="PRINTS" id="PR00420">
    <property type="entry name" value="RNGMNOXGNASE"/>
</dbReference>
<dbReference type="Gene3D" id="3.50.50.60">
    <property type="entry name" value="FAD/NAD(P)-binding domain"/>
    <property type="match status" value="1"/>
</dbReference>
<dbReference type="GO" id="GO:0071949">
    <property type="term" value="F:FAD binding"/>
    <property type="evidence" value="ECO:0007669"/>
    <property type="project" value="InterPro"/>
</dbReference>
<keyword evidence="8" id="KW-1185">Reference proteome</keyword>
<evidence type="ECO:0000313" key="7">
    <source>
        <dbReference type="EMBL" id="OQE45092.1"/>
    </source>
</evidence>
<dbReference type="SUPFAM" id="SSF54373">
    <property type="entry name" value="FAD-linked reductases, C-terminal domain"/>
    <property type="match status" value="1"/>
</dbReference>
<evidence type="ECO:0000259" key="5">
    <source>
        <dbReference type="Pfam" id="PF01494"/>
    </source>
</evidence>
<dbReference type="Gene3D" id="3.40.30.20">
    <property type="match status" value="1"/>
</dbReference>
<organism evidence="7 8">
    <name type="scientific">Penicillium coprophilum</name>
    <dbReference type="NCBI Taxonomy" id="36646"/>
    <lineage>
        <taxon>Eukaryota</taxon>
        <taxon>Fungi</taxon>
        <taxon>Dikarya</taxon>
        <taxon>Ascomycota</taxon>
        <taxon>Pezizomycotina</taxon>
        <taxon>Eurotiomycetes</taxon>
        <taxon>Eurotiomycetidae</taxon>
        <taxon>Eurotiales</taxon>
        <taxon>Aspergillaceae</taxon>
        <taxon>Penicillium</taxon>
    </lineage>
</organism>
<evidence type="ECO:0000313" key="8">
    <source>
        <dbReference type="Proteomes" id="UP000191500"/>
    </source>
</evidence>
<keyword evidence="4" id="KW-0560">Oxidoreductase</keyword>
<keyword evidence="3" id="KW-0274">FAD</keyword>
<sequence length="621" mass="68472">MEKVDVLICGSGSAGLCAATWLAKYGVRCKILERRGGPMKMGQADGVQCRTVEIFESFGIGEELLREAYHVLEVNFWADNGTGAIKRTGRTADTQPGLSHQPHVILNQARINGLLIELMEKYNDQQIDYGYNVTDVKVDSASTEDHGAYPVKVTAEKDGKTEVFAAKYALACDGAHSIVRKALGYKMIGDSSDAVWGVMDMVPRTNFPDIRKKSTIRSKSGNVLIIPREGDNDNLTRFYIELAPGTNPKEVTLEKLQNQAQSIFYPYKVDFVETVWWSAYAIGQRHADFFHKDNRVFLAGDACHTHSPKAGQGMNVSLQDGYNIGWKLGEILTGLANPSLLETYVLERQKVAIDLIKFDRYFSKLFSSGASTSPAEFQEGFIKSGKYTAGLTAKYEVSPITSALELTKLASNVAVGMRLPSAQVVRFCDSKPLQLMKCLKSDGRWRIIAFIGDLTVPENHSKLKKLGEYLSAADGPIHTFTPKDQDIDSLIETILVGHGKRHGVELEQIPECFYPVSGKNQTRGADTLISNMSTIPNLESLDLHKLYYDDESYNDGHGHAYENLGIDPSQGALIIVRPDQYVSAIMGLGDYPEIGKFFAGFLIRQKGANTGRALSPVGSRL</sequence>
<dbReference type="AlphaFoldDB" id="A0A1V6V346"/>